<protein>
    <recommendedName>
        <fullName evidence="10">Reelin domain-containing protein</fullName>
    </recommendedName>
</protein>
<evidence type="ECO:0000256" key="8">
    <source>
        <dbReference type="ARBA" id="ARBA00023022"/>
    </source>
</evidence>
<evidence type="ECO:0000313" key="11">
    <source>
        <dbReference type="EMBL" id="CAL8133639.1"/>
    </source>
</evidence>
<evidence type="ECO:0000256" key="3">
    <source>
        <dbReference type="ARBA" id="ARBA00022525"/>
    </source>
</evidence>
<dbReference type="InterPro" id="IPR042307">
    <property type="entry name" value="Reeler_sf"/>
</dbReference>
<proteinExistence type="inferred from homology"/>
<comment type="caution">
    <text evidence="11">The sequence shown here is derived from an EMBL/GenBank/DDBJ whole genome shotgun (WGS) entry which is preliminary data.</text>
</comment>
<keyword evidence="7" id="KW-0391">Immunity</keyword>
<comment type="subcellular location">
    <subcellularLocation>
        <location evidence="1">Secreted</location>
    </subcellularLocation>
</comment>
<reference evidence="11 12" key="1">
    <citation type="submission" date="2024-08" db="EMBL/GenBank/DDBJ databases">
        <authorList>
            <person name="Cucini C."/>
            <person name="Frati F."/>
        </authorList>
    </citation>
    <scope>NUCLEOTIDE SEQUENCE [LARGE SCALE GENOMIC DNA]</scope>
</reference>
<evidence type="ECO:0000256" key="9">
    <source>
        <dbReference type="SAM" id="SignalP"/>
    </source>
</evidence>
<evidence type="ECO:0000256" key="4">
    <source>
        <dbReference type="ARBA" id="ARBA00022529"/>
    </source>
</evidence>
<feature type="signal peptide" evidence="9">
    <location>
        <begin position="1"/>
        <end position="26"/>
    </location>
</feature>
<comment type="similarity">
    <text evidence="2">Belongs to the insect defense protein family.</text>
</comment>
<dbReference type="PANTHER" id="PTHR45828:SF9">
    <property type="entry name" value="CELL WALL INTEGRITY AND STRESS RESPONSE COMPONENT 4-LIKE-RELATED"/>
    <property type="match status" value="1"/>
</dbReference>
<evidence type="ECO:0000259" key="10">
    <source>
        <dbReference type="PROSITE" id="PS51019"/>
    </source>
</evidence>
<keyword evidence="8" id="KW-0044">Antibiotic</keyword>
<sequence>MVFILTLLSIYNAAFLLHLYPQQAFGLKEGAPIKSCFHMMPKHPKTDSINDIWEAQTGPSPYAINIQFPTLAKDQKQLIFLTGVAPTKLFRGFLAEVREASDNATQPVGYFSSCPENTQPVKCANLIGAQDNVFAVTHTYGFQSNAVELEWVPPSSGGSFKV</sequence>
<evidence type="ECO:0000256" key="2">
    <source>
        <dbReference type="ARBA" id="ARBA00008501"/>
    </source>
</evidence>
<name>A0ABP1RR53_9HEXA</name>
<evidence type="ECO:0000256" key="7">
    <source>
        <dbReference type="ARBA" id="ARBA00022859"/>
    </source>
</evidence>
<evidence type="ECO:0000256" key="5">
    <source>
        <dbReference type="ARBA" id="ARBA00022588"/>
    </source>
</evidence>
<dbReference type="InterPro" id="IPR051237">
    <property type="entry name" value="Ferric-chelate_Red/DefProt"/>
</dbReference>
<keyword evidence="3" id="KW-0964">Secreted</keyword>
<evidence type="ECO:0000256" key="1">
    <source>
        <dbReference type="ARBA" id="ARBA00004613"/>
    </source>
</evidence>
<evidence type="ECO:0000256" key="6">
    <source>
        <dbReference type="ARBA" id="ARBA00022729"/>
    </source>
</evidence>
<dbReference type="PANTHER" id="PTHR45828">
    <property type="entry name" value="CYTOCHROME B561/FERRIC REDUCTASE TRANSMEMBRANE"/>
    <property type="match status" value="1"/>
</dbReference>
<dbReference type="InterPro" id="IPR002861">
    <property type="entry name" value="Reeler_dom"/>
</dbReference>
<keyword evidence="12" id="KW-1185">Reference proteome</keyword>
<keyword evidence="5" id="KW-0399">Innate immunity</keyword>
<feature type="chain" id="PRO_5046220137" description="Reelin domain-containing protein" evidence="9">
    <location>
        <begin position="27"/>
        <end position="162"/>
    </location>
</feature>
<feature type="domain" description="Reelin" evidence="10">
    <location>
        <begin position="21"/>
        <end position="162"/>
    </location>
</feature>
<accession>A0ABP1RR53</accession>
<organism evidence="11 12">
    <name type="scientific">Orchesella dallaii</name>
    <dbReference type="NCBI Taxonomy" id="48710"/>
    <lineage>
        <taxon>Eukaryota</taxon>
        <taxon>Metazoa</taxon>
        <taxon>Ecdysozoa</taxon>
        <taxon>Arthropoda</taxon>
        <taxon>Hexapoda</taxon>
        <taxon>Collembola</taxon>
        <taxon>Entomobryomorpha</taxon>
        <taxon>Entomobryoidea</taxon>
        <taxon>Orchesellidae</taxon>
        <taxon>Orchesellinae</taxon>
        <taxon>Orchesella</taxon>
    </lineage>
</organism>
<dbReference type="Proteomes" id="UP001642540">
    <property type="component" value="Unassembled WGS sequence"/>
</dbReference>
<keyword evidence="6 9" id="KW-0732">Signal</keyword>
<dbReference type="EMBL" id="CAXLJM020000101">
    <property type="protein sequence ID" value="CAL8133639.1"/>
    <property type="molecule type" value="Genomic_DNA"/>
</dbReference>
<dbReference type="Pfam" id="PF02014">
    <property type="entry name" value="Reeler"/>
    <property type="match status" value="1"/>
</dbReference>
<dbReference type="Gene3D" id="2.60.40.4060">
    <property type="entry name" value="Reeler domain"/>
    <property type="match status" value="1"/>
</dbReference>
<dbReference type="PROSITE" id="PS51019">
    <property type="entry name" value="REELIN"/>
    <property type="match status" value="1"/>
</dbReference>
<gene>
    <name evidence="11" type="ORF">ODALV1_LOCUS25155</name>
</gene>
<evidence type="ECO:0000313" key="12">
    <source>
        <dbReference type="Proteomes" id="UP001642540"/>
    </source>
</evidence>
<keyword evidence="4" id="KW-0929">Antimicrobial</keyword>